<dbReference type="EMBL" id="MU826366">
    <property type="protein sequence ID" value="KAJ7378497.1"/>
    <property type="molecule type" value="Genomic_DNA"/>
</dbReference>
<evidence type="ECO:0000313" key="3">
    <source>
        <dbReference type="Proteomes" id="UP001163046"/>
    </source>
</evidence>
<feature type="region of interest" description="Disordered" evidence="1">
    <location>
        <begin position="1"/>
        <end position="72"/>
    </location>
</feature>
<dbReference type="Proteomes" id="UP001163046">
    <property type="component" value="Unassembled WGS sequence"/>
</dbReference>
<accession>A0A9W9ZB90</accession>
<organism evidence="2 3">
    <name type="scientific">Desmophyllum pertusum</name>
    <dbReference type="NCBI Taxonomy" id="174260"/>
    <lineage>
        <taxon>Eukaryota</taxon>
        <taxon>Metazoa</taxon>
        <taxon>Cnidaria</taxon>
        <taxon>Anthozoa</taxon>
        <taxon>Hexacorallia</taxon>
        <taxon>Scleractinia</taxon>
        <taxon>Caryophylliina</taxon>
        <taxon>Caryophylliidae</taxon>
        <taxon>Desmophyllum</taxon>
    </lineage>
</organism>
<dbReference type="AlphaFoldDB" id="A0A9W9ZB90"/>
<comment type="caution">
    <text evidence="2">The sequence shown here is derived from an EMBL/GenBank/DDBJ whole genome shotgun (WGS) entry which is preliminary data.</text>
</comment>
<feature type="compositionally biased region" description="Low complexity" evidence="1">
    <location>
        <begin position="17"/>
        <end position="31"/>
    </location>
</feature>
<name>A0A9W9ZB90_9CNID</name>
<evidence type="ECO:0000313" key="2">
    <source>
        <dbReference type="EMBL" id="KAJ7378497.1"/>
    </source>
</evidence>
<evidence type="ECO:0000256" key="1">
    <source>
        <dbReference type="SAM" id="MobiDB-lite"/>
    </source>
</evidence>
<sequence>MQGKGKATASPPAMVLQGRPQQTPRGPPSQQRPDDFNPRQAQAFQIGPGQMPQSLVMGQMPGQMQTPQGQPRLQNQQAFYHNPRSMRIPRHQAPNNPPMYSSPPGGMVQMIQGPGGPQFMPPGQSGPFIPQHVPVEYTQISMGGPPQMQYRPQQTMQGQFTPVSGPSQPQGPFGYPQPSVYPMGQMGQMGQPSPVYIVRAPTAPMAGIPQYQSQNFEPRTRREK</sequence>
<dbReference type="OrthoDB" id="9905203at2759"/>
<proteinExistence type="predicted"/>
<keyword evidence="3" id="KW-1185">Reference proteome</keyword>
<gene>
    <name evidence="2" type="ORF">OS493_023033</name>
</gene>
<feature type="compositionally biased region" description="Low complexity" evidence="1">
    <location>
        <begin position="57"/>
        <end position="71"/>
    </location>
</feature>
<reference evidence="2" key="1">
    <citation type="submission" date="2023-01" db="EMBL/GenBank/DDBJ databases">
        <title>Genome assembly of the deep-sea coral Lophelia pertusa.</title>
        <authorList>
            <person name="Herrera S."/>
            <person name="Cordes E."/>
        </authorList>
    </citation>
    <scope>NUCLEOTIDE SEQUENCE</scope>
    <source>
        <strain evidence="2">USNM1676648</strain>
        <tissue evidence="2">Polyp</tissue>
    </source>
</reference>
<protein>
    <submittedName>
        <fullName evidence="2">Uncharacterized protein</fullName>
    </submittedName>
</protein>